<evidence type="ECO:0000313" key="3">
    <source>
        <dbReference type="Proteomes" id="UP001473302"/>
    </source>
</evidence>
<reference evidence="2 3" key="1">
    <citation type="submission" date="2024-04" db="EMBL/GenBank/DDBJ databases">
        <title>genome sequences of Mucor flavus KT1a and Helicostylum pulchrum KT1b strains isolated from the surface of a dry-aged beef.</title>
        <authorList>
            <person name="Toyotome T."/>
            <person name="Hosono M."/>
            <person name="Torimaru M."/>
            <person name="Fukuda K."/>
            <person name="Mikami N."/>
        </authorList>
    </citation>
    <scope>NUCLEOTIDE SEQUENCE [LARGE SCALE GENOMIC DNA]</scope>
    <source>
        <strain evidence="2 3">KT1a</strain>
    </source>
</reference>
<evidence type="ECO:0000256" key="1">
    <source>
        <dbReference type="SAM" id="Phobius"/>
    </source>
</evidence>
<dbReference type="Proteomes" id="UP001473302">
    <property type="component" value="Unassembled WGS sequence"/>
</dbReference>
<comment type="caution">
    <text evidence="2">The sequence shown here is derived from an EMBL/GenBank/DDBJ whole genome shotgun (WGS) entry which is preliminary data.</text>
</comment>
<proteinExistence type="predicted"/>
<protein>
    <submittedName>
        <fullName evidence="2">Uncharacterized protein</fullName>
    </submittedName>
</protein>
<accession>A0ABP9YXA6</accession>
<keyword evidence="1" id="KW-1133">Transmembrane helix</keyword>
<evidence type="ECO:0000313" key="2">
    <source>
        <dbReference type="EMBL" id="GAA5811498.1"/>
    </source>
</evidence>
<sequence>MMNSELFFKHLTETIAFKLAEVKKFEKNDVNISRFLKDYRNAHMLLYSHMSGIADEYGDIDKKLRTIKQNLASIKGVKERNHFVLRKIKSDADDIMEILTGHAKKIEEAKGEIVGCRERTESGIQGIKNDDPLDVLQEVCESVGKGYPLALLGMELAKDMVASELMARYIGLAGNPVYVLCFVSLYASVSQIYKYFKRKRKRKQLAEDLHGILIRLERLFKEVDGFNVSHTDTFRELEYYLASIDTAIDNLNGEGEINVEESTNTMLEETKNIQSCFVALKDQAKANANALREPLRGLDSAI</sequence>
<gene>
    <name evidence="2" type="ORF">MFLAVUS_004935</name>
</gene>
<organism evidence="2 3">
    <name type="scientific">Mucor flavus</name>
    <dbReference type="NCBI Taxonomy" id="439312"/>
    <lineage>
        <taxon>Eukaryota</taxon>
        <taxon>Fungi</taxon>
        <taxon>Fungi incertae sedis</taxon>
        <taxon>Mucoromycota</taxon>
        <taxon>Mucoromycotina</taxon>
        <taxon>Mucoromycetes</taxon>
        <taxon>Mucorales</taxon>
        <taxon>Mucorineae</taxon>
        <taxon>Mucoraceae</taxon>
        <taxon>Mucor</taxon>
    </lineage>
</organism>
<keyword evidence="3" id="KW-1185">Reference proteome</keyword>
<name>A0ABP9YXA6_9FUNG</name>
<dbReference type="EMBL" id="BAABUK010000010">
    <property type="protein sequence ID" value="GAA5811498.1"/>
    <property type="molecule type" value="Genomic_DNA"/>
</dbReference>
<keyword evidence="1" id="KW-0812">Transmembrane</keyword>
<feature type="transmembrane region" description="Helical" evidence="1">
    <location>
        <begin position="177"/>
        <end position="196"/>
    </location>
</feature>
<keyword evidence="1" id="KW-0472">Membrane</keyword>